<comment type="catalytic activity">
    <reaction evidence="5">
        <text>ATP + H2O = ADP + phosphate + H(+)</text>
        <dbReference type="Rhea" id="RHEA:13065"/>
        <dbReference type="ChEBI" id="CHEBI:15377"/>
        <dbReference type="ChEBI" id="CHEBI:15378"/>
        <dbReference type="ChEBI" id="CHEBI:30616"/>
        <dbReference type="ChEBI" id="CHEBI:43474"/>
        <dbReference type="ChEBI" id="CHEBI:456216"/>
        <dbReference type="EC" id="3.6.4.13"/>
    </reaction>
</comment>
<evidence type="ECO:0000259" key="7">
    <source>
        <dbReference type="PROSITE" id="PS51194"/>
    </source>
</evidence>
<sequence length="524" mass="60663">MESKQQDIKHKEGTTQQEVDWNIAFEDLQDQNGKMPSYTEDLIDVIEQSFSPFPTLIQSDSLFVFFNNIRNQTQNIQYIQAPGGSGKTLCFVIPIVVTVLDYFAQNQSATFQQQLQLTKMVRGKQDVIDYTLYEPLVVITADTKLLVEQTKLELQRCIPESFKEQLKITTLVGGETIYEFNPILISTPAKLRLMQKLEGHQNPIQIGFNKVQLFVSDEAESLWEQFTTDFNEIVVQVRNNKQINCIFASATLTKKFKEQISDIYFEQKVNPDKFHDTVIKIDLKGVSQYSYQLSNSLDSIDTQMEFIFKEISQILREIYVGKDSQSQVIIFLNEVQYIEKLYEILKSQDKIGSTLGKIHNRLGQMQQQSLSITDKNRLIKETYNRFRQDEFKILISSDIMAKGIDIDGVSLVINVGVPRINSKDQNSSINPQVYLHRIARTGRYIRKGISLTYYLPDGQSSKYNIKDKQLENEVKKVENLNENEIKDLSSNQNYIEFINEKQLEALLYNKNNFEENKNNTDTKQ</sequence>
<dbReference type="EC" id="3.6.4.13" evidence="5"/>
<dbReference type="GO" id="GO:0005524">
    <property type="term" value="F:ATP binding"/>
    <property type="evidence" value="ECO:0007669"/>
    <property type="project" value="UniProtKB-UniRule"/>
</dbReference>
<evidence type="ECO:0000256" key="3">
    <source>
        <dbReference type="ARBA" id="ARBA00022840"/>
    </source>
</evidence>
<evidence type="ECO:0000256" key="2">
    <source>
        <dbReference type="ARBA" id="ARBA00022801"/>
    </source>
</evidence>
<dbReference type="AlphaFoldDB" id="A0A0V0R3M3"/>
<reference evidence="8 9" key="1">
    <citation type="journal article" date="2015" name="Sci. Rep.">
        <title>Genome of the facultative scuticociliatosis pathogen Pseudocohnilembus persalinus provides insight into its virulence through horizontal gene transfer.</title>
        <authorList>
            <person name="Xiong J."/>
            <person name="Wang G."/>
            <person name="Cheng J."/>
            <person name="Tian M."/>
            <person name="Pan X."/>
            <person name="Warren A."/>
            <person name="Jiang C."/>
            <person name="Yuan D."/>
            <person name="Miao W."/>
        </authorList>
    </citation>
    <scope>NUCLEOTIDE SEQUENCE [LARGE SCALE GENOMIC DNA]</scope>
    <source>
        <strain evidence="8">36N120E</strain>
    </source>
</reference>
<dbReference type="CDD" id="cd18787">
    <property type="entry name" value="SF2_C_DEAD"/>
    <property type="match status" value="1"/>
</dbReference>
<name>A0A0V0R3M3_PSEPJ</name>
<accession>A0A0V0R3M3</accession>
<keyword evidence="4 5" id="KW-0694">RNA-binding</keyword>
<evidence type="ECO:0000313" key="8">
    <source>
        <dbReference type="EMBL" id="KRX09089.1"/>
    </source>
</evidence>
<keyword evidence="5" id="KW-0347">Helicase</keyword>
<dbReference type="Proteomes" id="UP000054937">
    <property type="component" value="Unassembled WGS sequence"/>
</dbReference>
<dbReference type="SUPFAM" id="SSF52540">
    <property type="entry name" value="P-loop containing nucleoside triphosphate hydrolases"/>
    <property type="match status" value="1"/>
</dbReference>
<evidence type="ECO:0000313" key="9">
    <source>
        <dbReference type="Proteomes" id="UP000054937"/>
    </source>
</evidence>
<protein>
    <recommendedName>
        <fullName evidence="5">ATP-dependent RNA helicase</fullName>
        <ecNumber evidence="5">3.6.4.13</ecNumber>
    </recommendedName>
</protein>
<comment type="domain">
    <text evidence="5">The Q motif is unique to and characteristic of the DEAD box family of RNA helicases and controls ATP binding and hydrolysis.</text>
</comment>
<dbReference type="InterPro" id="IPR001650">
    <property type="entry name" value="Helicase_C-like"/>
</dbReference>
<keyword evidence="1 5" id="KW-0547">Nucleotide-binding</keyword>
<dbReference type="GO" id="GO:0016787">
    <property type="term" value="F:hydrolase activity"/>
    <property type="evidence" value="ECO:0007669"/>
    <property type="project" value="UniProtKB-KW"/>
</dbReference>
<keyword evidence="2 5" id="KW-0378">Hydrolase</keyword>
<dbReference type="SMART" id="SM00490">
    <property type="entry name" value="HELICc"/>
    <property type="match status" value="1"/>
</dbReference>
<evidence type="ECO:0000259" key="6">
    <source>
        <dbReference type="PROSITE" id="PS51192"/>
    </source>
</evidence>
<dbReference type="InterPro" id="IPR027417">
    <property type="entry name" value="P-loop_NTPase"/>
</dbReference>
<dbReference type="Pfam" id="PF00270">
    <property type="entry name" value="DEAD"/>
    <property type="match status" value="1"/>
</dbReference>
<dbReference type="InterPro" id="IPR011545">
    <property type="entry name" value="DEAD/DEAH_box_helicase_dom"/>
</dbReference>
<dbReference type="GO" id="GO:0003724">
    <property type="term" value="F:RNA helicase activity"/>
    <property type="evidence" value="ECO:0007669"/>
    <property type="project" value="UniProtKB-EC"/>
</dbReference>
<comment type="similarity">
    <text evidence="5">Belongs to the DEAD box helicase family.</text>
</comment>
<keyword evidence="9" id="KW-1185">Reference proteome</keyword>
<dbReference type="PROSITE" id="PS51194">
    <property type="entry name" value="HELICASE_CTER"/>
    <property type="match status" value="1"/>
</dbReference>
<dbReference type="InterPro" id="IPR014001">
    <property type="entry name" value="Helicase_ATP-bd"/>
</dbReference>
<evidence type="ECO:0000256" key="5">
    <source>
        <dbReference type="RuleBase" id="RU365068"/>
    </source>
</evidence>
<proteinExistence type="inferred from homology"/>
<feature type="domain" description="Helicase ATP-binding" evidence="6">
    <location>
        <begin position="68"/>
        <end position="270"/>
    </location>
</feature>
<dbReference type="Pfam" id="PF00271">
    <property type="entry name" value="Helicase_C"/>
    <property type="match status" value="1"/>
</dbReference>
<dbReference type="InParanoid" id="A0A0V0R3M3"/>
<evidence type="ECO:0000256" key="1">
    <source>
        <dbReference type="ARBA" id="ARBA00022741"/>
    </source>
</evidence>
<evidence type="ECO:0000256" key="4">
    <source>
        <dbReference type="ARBA" id="ARBA00022884"/>
    </source>
</evidence>
<dbReference type="Gene3D" id="3.40.50.300">
    <property type="entry name" value="P-loop containing nucleotide triphosphate hydrolases"/>
    <property type="match status" value="2"/>
</dbReference>
<comment type="function">
    <text evidence="5">RNA helicase.</text>
</comment>
<dbReference type="PROSITE" id="PS51192">
    <property type="entry name" value="HELICASE_ATP_BIND_1"/>
    <property type="match status" value="1"/>
</dbReference>
<dbReference type="EMBL" id="LDAU01000054">
    <property type="protein sequence ID" value="KRX09089.1"/>
    <property type="molecule type" value="Genomic_DNA"/>
</dbReference>
<feature type="domain" description="Helicase C-terminal" evidence="7">
    <location>
        <begin position="314"/>
        <end position="496"/>
    </location>
</feature>
<dbReference type="OrthoDB" id="296272at2759"/>
<gene>
    <name evidence="8" type="ORF">PPERSA_08805</name>
</gene>
<dbReference type="SMART" id="SM00487">
    <property type="entry name" value="DEXDc"/>
    <property type="match status" value="1"/>
</dbReference>
<comment type="caution">
    <text evidence="8">The sequence shown here is derived from an EMBL/GenBank/DDBJ whole genome shotgun (WGS) entry which is preliminary data.</text>
</comment>
<keyword evidence="3 5" id="KW-0067">ATP-binding</keyword>
<organism evidence="8 9">
    <name type="scientific">Pseudocohnilembus persalinus</name>
    <name type="common">Ciliate</name>
    <dbReference type="NCBI Taxonomy" id="266149"/>
    <lineage>
        <taxon>Eukaryota</taxon>
        <taxon>Sar</taxon>
        <taxon>Alveolata</taxon>
        <taxon>Ciliophora</taxon>
        <taxon>Intramacronucleata</taxon>
        <taxon>Oligohymenophorea</taxon>
        <taxon>Scuticociliatia</taxon>
        <taxon>Philasterida</taxon>
        <taxon>Pseudocohnilembidae</taxon>
        <taxon>Pseudocohnilembus</taxon>
    </lineage>
</organism>
<dbReference type="PANTHER" id="PTHR24031">
    <property type="entry name" value="RNA HELICASE"/>
    <property type="match status" value="1"/>
</dbReference>
<dbReference type="GO" id="GO:0003723">
    <property type="term" value="F:RNA binding"/>
    <property type="evidence" value="ECO:0007669"/>
    <property type="project" value="UniProtKB-UniRule"/>
</dbReference>